<proteinExistence type="predicted"/>
<reference evidence="1 2" key="1">
    <citation type="journal article" date="2016" name="Front. Microbiol.">
        <title>Genomic Resource of Rice Seed Associated Bacteria.</title>
        <authorList>
            <person name="Midha S."/>
            <person name="Bansal K."/>
            <person name="Sharma S."/>
            <person name="Kumar N."/>
            <person name="Patil P.P."/>
            <person name="Chaudhry V."/>
            <person name="Patil P.B."/>
        </authorList>
    </citation>
    <scope>NUCLEOTIDE SEQUENCE [LARGE SCALE GENOMIC DNA]</scope>
    <source>
        <strain evidence="1 2">NS226</strain>
    </source>
</reference>
<accession>A0A175R2C5</accession>
<organism evidence="1 2">
    <name type="scientific">Aureimonas ureilytica</name>
    <dbReference type="NCBI Taxonomy" id="401562"/>
    <lineage>
        <taxon>Bacteria</taxon>
        <taxon>Pseudomonadati</taxon>
        <taxon>Pseudomonadota</taxon>
        <taxon>Alphaproteobacteria</taxon>
        <taxon>Hyphomicrobiales</taxon>
        <taxon>Aurantimonadaceae</taxon>
        <taxon>Aureimonas</taxon>
    </lineage>
</organism>
<protein>
    <submittedName>
        <fullName evidence="1">Uncharacterized protein</fullName>
    </submittedName>
</protein>
<comment type="caution">
    <text evidence="1">The sequence shown here is derived from an EMBL/GenBank/DDBJ whole genome shotgun (WGS) entry which is preliminary data.</text>
</comment>
<dbReference type="Proteomes" id="UP000078272">
    <property type="component" value="Unassembled WGS sequence"/>
</dbReference>
<dbReference type="RefSeq" id="WP_058636688.1">
    <property type="nucleotide sequence ID" value="NZ_LDPZ01000070.1"/>
</dbReference>
<dbReference type="AlphaFoldDB" id="A0A175R2C5"/>
<dbReference type="OrthoDB" id="9911212at2"/>
<gene>
    <name evidence="1" type="ORF">NS226_21450</name>
</gene>
<dbReference type="EMBL" id="LDPZ01000070">
    <property type="protein sequence ID" value="KTQ84640.1"/>
    <property type="molecule type" value="Genomic_DNA"/>
</dbReference>
<name>A0A175R2C5_9HYPH</name>
<dbReference type="PATRIC" id="fig|401562.3.peg.4747"/>
<evidence type="ECO:0000313" key="1">
    <source>
        <dbReference type="EMBL" id="KTQ84640.1"/>
    </source>
</evidence>
<evidence type="ECO:0000313" key="2">
    <source>
        <dbReference type="Proteomes" id="UP000078272"/>
    </source>
</evidence>
<sequence>MRGFVRAHSFGAVLGLLVGFGASFKEAGAAELSKSEEARVWKQGEISAMAEACGLDWQALSFQPMMAYWRRLGKSQKELALIAGYHGAAQGYTGKAGPCTDEMRRKLETQLPFKG</sequence>